<dbReference type="EMBL" id="SHOA02000052">
    <property type="protein sequence ID" value="TDH71827.1"/>
    <property type="molecule type" value="Genomic_DNA"/>
</dbReference>
<feature type="compositionally biased region" description="Low complexity" evidence="1">
    <location>
        <begin position="356"/>
        <end position="380"/>
    </location>
</feature>
<sequence>MKVEASYAQNPVFISRVRTPLKSLPDSRPSDSARAIYNQMLGAIESQERGQVTIRHELQIYSEYDIMLAGRLDNVINLFKHVGFRDVEQVAQQIFALLQDRNEGRNNMSGYQQGIKSQTSDLQLSIFRTLKVMSTTTDELKDRIIKTCDDLRQENKSVGSADLEAKLRCMDDLIISFSAVIAFFALINPSLTATASYVDSTGPTVTPIVKKRTVLHETTDFSDLFHTGESEEKKQSPGKAKVKKPPSVARTQWRRKNDDFNKSGGSNRAGSPSPDGNDDDDVVSITSLGSADYVDDVKESHHELEQDEYDLLPSEFNVGLSLESVKPSDVSSGARLATSVNTSDVRRTRRRAPVGASSRDNNDAGASSASDVSVTSSSVSPDRHLSLPTALALVFLLSVAVVIVSISGFLKASDNDDVRHNC</sequence>
<dbReference type="RefSeq" id="XP_067821326.1">
    <property type="nucleotide sequence ID" value="XM_067961651.1"/>
</dbReference>
<evidence type="ECO:0000256" key="2">
    <source>
        <dbReference type="SAM" id="Phobius"/>
    </source>
</evidence>
<dbReference type="AlphaFoldDB" id="A0A976IHC8"/>
<accession>A0A976IHC8</accession>
<dbReference type="KEGG" id="blac:94347322"/>
<feature type="region of interest" description="Disordered" evidence="1">
    <location>
        <begin position="225"/>
        <end position="284"/>
    </location>
</feature>
<name>A0A976IHC8_BRELC</name>
<proteinExistence type="predicted"/>
<dbReference type="OrthoDB" id="183446at2759"/>
<keyword evidence="2" id="KW-0812">Transmembrane</keyword>
<keyword evidence="2" id="KW-0472">Membrane</keyword>
<reference evidence="3 4" key="1">
    <citation type="journal article" date="2021" name="Genome Biol.">
        <title>AFLAP: assembly-free linkage analysis pipeline using k-mers from genome sequencing data.</title>
        <authorList>
            <person name="Fletcher K."/>
            <person name="Zhang L."/>
            <person name="Gil J."/>
            <person name="Han R."/>
            <person name="Cavanaugh K."/>
            <person name="Michelmore R."/>
        </authorList>
    </citation>
    <scope>NUCLEOTIDE SEQUENCE [LARGE SCALE GENOMIC DNA]</scope>
    <source>
        <strain evidence="3 4">SF5</strain>
    </source>
</reference>
<gene>
    <name evidence="3" type="ORF">CCR75_003557</name>
</gene>
<evidence type="ECO:0000256" key="1">
    <source>
        <dbReference type="SAM" id="MobiDB-lite"/>
    </source>
</evidence>
<keyword evidence="2" id="KW-1133">Transmembrane helix</keyword>
<evidence type="ECO:0000313" key="3">
    <source>
        <dbReference type="EMBL" id="TDH71827.1"/>
    </source>
</evidence>
<keyword evidence="4" id="KW-1185">Reference proteome</keyword>
<comment type="caution">
    <text evidence="3">The sequence shown here is derived from an EMBL/GenBank/DDBJ whole genome shotgun (WGS) entry which is preliminary data.</text>
</comment>
<feature type="transmembrane region" description="Helical" evidence="2">
    <location>
        <begin position="385"/>
        <end position="410"/>
    </location>
</feature>
<dbReference type="GeneID" id="94347322"/>
<feature type="compositionally biased region" description="Basic and acidic residues" evidence="1">
    <location>
        <begin position="226"/>
        <end position="235"/>
    </location>
</feature>
<evidence type="ECO:0000313" key="4">
    <source>
        <dbReference type="Proteomes" id="UP000294530"/>
    </source>
</evidence>
<organism evidence="3 4">
    <name type="scientific">Bremia lactucae</name>
    <name type="common">Lettuce downy mildew</name>
    <dbReference type="NCBI Taxonomy" id="4779"/>
    <lineage>
        <taxon>Eukaryota</taxon>
        <taxon>Sar</taxon>
        <taxon>Stramenopiles</taxon>
        <taxon>Oomycota</taxon>
        <taxon>Peronosporomycetes</taxon>
        <taxon>Peronosporales</taxon>
        <taxon>Peronosporaceae</taxon>
        <taxon>Bremia</taxon>
    </lineage>
</organism>
<dbReference type="Proteomes" id="UP000294530">
    <property type="component" value="Unassembled WGS sequence"/>
</dbReference>
<protein>
    <submittedName>
        <fullName evidence="3">Uncharacterized protein</fullName>
    </submittedName>
</protein>
<feature type="region of interest" description="Disordered" evidence="1">
    <location>
        <begin position="326"/>
        <end position="381"/>
    </location>
</feature>